<keyword evidence="4" id="KW-0808">Transferase</keyword>
<sequence>MLTAFTFCMYLLCASSEESQLRCTDTLSTNTLRVSASSNLCHIECKAQAVVSISLASHTTFLMDQVDQVVIRDMDMPLLTSLSFRNCQATSVVVTVSENAFQRLSTLAHLSFHGVTFHDSDLLLRLPSSIQRLEIVDSVLTSLDFAEDPPKEIKISPRLVLTTIPAFFQRFDRDAHLEIDGIAFGELGVTMVTKHVYNNLMQTLERLELSSSVFFHANCKLGLQQQAKQRKHLVCYDNSSPTIATAFRHLDTINQPRVARTRTNAPVASTLIVVLIIAACLIGIVLAVIVARKLLRGEDIPITTTETASTELLRKNEKALVPSVEDTAVLIELNQSDITLGKSMSPNNIWIAEMESRRIVVKRVEAEYNDPAATEALMQYSKQAGHLQHENIVSMIGVTWIAGTDYSIVTEYLEQGTLATVLADAEYRLNSTHKFSMSLDIAQALQYLHSADTSAYVRQLSSRTVFVNDANVCKVSLFHCVPCSSRVLLSSGTLENSFGTGDIPWSAPEIIMKTKNMDPRLANMYAFGVILGEIWTRTRPFKYMVDEIGSTLADCMLVNKMQLGETLAPHENVPALLKAPQELRDLIASCLSIDPSKRPSAEAVVTKLRELKPQLC</sequence>
<dbReference type="InterPro" id="IPR011009">
    <property type="entry name" value="Kinase-like_dom_sf"/>
</dbReference>
<organism evidence="4">
    <name type="scientific">Albugo laibachii Nc14</name>
    <dbReference type="NCBI Taxonomy" id="890382"/>
    <lineage>
        <taxon>Eukaryota</taxon>
        <taxon>Sar</taxon>
        <taxon>Stramenopiles</taxon>
        <taxon>Oomycota</taxon>
        <taxon>Peronosporomycetes</taxon>
        <taxon>Albuginales</taxon>
        <taxon>Albuginaceae</taxon>
        <taxon>Albugo</taxon>
    </lineage>
</organism>
<dbReference type="EMBL" id="FR824049">
    <property type="protein sequence ID" value="CCA14584.1"/>
    <property type="molecule type" value="Genomic_DNA"/>
</dbReference>
<feature type="signal peptide" evidence="2">
    <location>
        <begin position="1"/>
        <end position="16"/>
    </location>
</feature>
<evidence type="ECO:0000313" key="4">
    <source>
        <dbReference type="EMBL" id="CCA14584.1"/>
    </source>
</evidence>
<keyword evidence="1" id="KW-1133">Transmembrane helix</keyword>
<proteinExistence type="predicted"/>
<dbReference type="SUPFAM" id="SSF52047">
    <property type="entry name" value="RNI-like"/>
    <property type="match status" value="1"/>
</dbReference>
<dbReference type="InterPro" id="IPR001245">
    <property type="entry name" value="Ser-Thr/Tyr_kinase_cat_dom"/>
</dbReference>
<keyword evidence="4" id="KW-0418">Kinase</keyword>
<gene>
    <name evidence="4" type="primary">AlNc14C4G653</name>
    <name evidence="4" type="ORF">ALNC14_007270</name>
</gene>
<evidence type="ECO:0000259" key="3">
    <source>
        <dbReference type="PROSITE" id="PS50011"/>
    </source>
</evidence>
<reference evidence="4" key="2">
    <citation type="submission" date="2011-02" db="EMBL/GenBank/DDBJ databases">
        <authorList>
            <person name="MacLean D."/>
        </authorList>
    </citation>
    <scope>NUCLEOTIDE SEQUENCE</scope>
</reference>
<protein>
    <submittedName>
        <fullName evidence="4">Protein kinase putative</fullName>
    </submittedName>
</protein>
<accession>F0W0L2</accession>
<dbReference type="AlphaFoldDB" id="F0W0L2"/>
<dbReference type="SUPFAM" id="SSF56112">
    <property type="entry name" value="Protein kinase-like (PK-like)"/>
    <property type="match status" value="1"/>
</dbReference>
<dbReference type="GO" id="GO:0005524">
    <property type="term" value="F:ATP binding"/>
    <property type="evidence" value="ECO:0007669"/>
    <property type="project" value="InterPro"/>
</dbReference>
<keyword evidence="2" id="KW-0732">Signal</keyword>
<dbReference type="GO" id="GO:0004674">
    <property type="term" value="F:protein serine/threonine kinase activity"/>
    <property type="evidence" value="ECO:0007669"/>
    <property type="project" value="TreeGrafter"/>
</dbReference>
<evidence type="ECO:0000256" key="2">
    <source>
        <dbReference type="SAM" id="SignalP"/>
    </source>
</evidence>
<dbReference type="InterPro" id="IPR051681">
    <property type="entry name" value="Ser/Thr_Kinases-Pseudokinases"/>
</dbReference>
<dbReference type="Gene3D" id="1.10.510.10">
    <property type="entry name" value="Transferase(Phosphotransferase) domain 1"/>
    <property type="match status" value="1"/>
</dbReference>
<dbReference type="Pfam" id="PF07714">
    <property type="entry name" value="PK_Tyr_Ser-Thr"/>
    <property type="match status" value="1"/>
</dbReference>
<keyword evidence="1" id="KW-0472">Membrane</keyword>
<evidence type="ECO:0000256" key="1">
    <source>
        <dbReference type="SAM" id="Phobius"/>
    </source>
</evidence>
<dbReference type="PANTHER" id="PTHR44329">
    <property type="entry name" value="SERINE/THREONINE-PROTEIN KINASE TNNI3K-RELATED"/>
    <property type="match status" value="1"/>
</dbReference>
<reference evidence="4" key="1">
    <citation type="journal article" date="2011" name="PLoS Biol.">
        <title>Gene gain and loss during evolution of obligate parasitism in the white rust pathogen of Arabidopsis thaliana.</title>
        <authorList>
            <person name="Kemen E."/>
            <person name="Gardiner A."/>
            <person name="Schultz-Larsen T."/>
            <person name="Kemen A.C."/>
            <person name="Balmuth A.L."/>
            <person name="Robert-Seilaniantz A."/>
            <person name="Bailey K."/>
            <person name="Holub E."/>
            <person name="Studholme D.J."/>
            <person name="Maclean D."/>
            <person name="Jones J.D."/>
        </authorList>
    </citation>
    <scope>NUCLEOTIDE SEQUENCE</scope>
</reference>
<feature type="domain" description="Protein kinase" evidence="3">
    <location>
        <begin position="324"/>
        <end position="615"/>
    </location>
</feature>
<dbReference type="HOGENOM" id="CLU_031600_0_0_1"/>
<feature type="chain" id="PRO_5003261434" evidence="2">
    <location>
        <begin position="17"/>
        <end position="616"/>
    </location>
</feature>
<dbReference type="InterPro" id="IPR000719">
    <property type="entry name" value="Prot_kinase_dom"/>
</dbReference>
<dbReference type="PROSITE" id="PS50011">
    <property type="entry name" value="PROTEIN_KINASE_DOM"/>
    <property type="match status" value="1"/>
</dbReference>
<feature type="transmembrane region" description="Helical" evidence="1">
    <location>
        <begin position="267"/>
        <end position="291"/>
    </location>
</feature>
<keyword evidence="1" id="KW-0812">Transmembrane</keyword>
<name>F0W0L2_9STRA</name>
<dbReference type="PANTHER" id="PTHR44329:SF214">
    <property type="entry name" value="PROTEIN KINASE DOMAIN-CONTAINING PROTEIN"/>
    <property type="match status" value="1"/>
</dbReference>